<evidence type="ECO:0000313" key="3">
    <source>
        <dbReference type="Proteomes" id="UP000027238"/>
    </source>
</evidence>
<reference evidence="3" key="1">
    <citation type="journal article" date="2014" name="Genome Announc.">
        <title>Draft genome sequence of Colletotrichum sublineola, a destructive pathogen of cultivated sorghum.</title>
        <authorList>
            <person name="Baroncelli R."/>
            <person name="Sanz-Martin J.M."/>
            <person name="Rech G.E."/>
            <person name="Sukno S.A."/>
            <person name="Thon M.R."/>
        </authorList>
    </citation>
    <scope>NUCLEOTIDE SEQUENCE [LARGE SCALE GENOMIC DNA]</scope>
    <source>
        <strain evidence="3">TX430BB</strain>
    </source>
</reference>
<dbReference type="GO" id="GO:0016787">
    <property type="term" value="F:hydrolase activity"/>
    <property type="evidence" value="ECO:0007669"/>
    <property type="project" value="UniProtKB-KW"/>
</dbReference>
<proteinExistence type="predicted"/>
<evidence type="ECO:0000259" key="1">
    <source>
        <dbReference type="Pfam" id="PF01738"/>
    </source>
</evidence>
<dbReference type="STRING" id="1173701.A0A066XS22"/>
<evidence type="ECO:0000313" key="2">
    <source>
        <dbReference type="EMBL" id="KDN68755.1"/>
    </source>
</evidence>
<dbReference type="PANTHER" id="PTHR17630:SF44">
    <property type="entry name" value="PROTEIN AIM2"/>
    <property type="match status" value="1"/>
</dbReference>
<comment type="caution">
    <text evidence="2">The sequence shown here is derived from an EMBL/GenBank/DDBJ whole genome shotgun (WGS) entry which is preliminary data.</text>
</comment>
<protein>
    <submittedName>
        <fullName evidence="2">Putative dienelactone hydrolase</fullName>
    </submittedName>
</protein>
<dbReference type="OrthoDB" id="1393670at2759"/>
<dbReference type="Proteomes" id="UP000027238">
    <property type="component" value="Unassembled WGS sequence"/>
</dbReference>
<accession>A0A066XS22</accession>
<keyword evidence="2" id="KW-0378">Hydrolase</keyword>
<organism evidence="2 3">
    <name type="scientific">Colletotrichum sublineola</name>
    <name type="common">Sorghum anthracnose fungus</name>
    <dbReference type="NCBI Taxonomy" id="1173701"/>
    <lineage>
        <taxon>Eukaryota</taxon>
        <taxon>Fungi</taxon>
        <taxon>Dikarya</taxon>
        <taxon>Ascomycota</taxon>
        <taxon>Pezizomycotina</taxon>
        <taxon>Sordariomycetes</taxon>
        <taxon>Hypocreomycetidae</taxon>
        <taxon>Glomerellales</taxon>
        <taxon>Glomerellaceae</taxon>
        <taxon>Colletotrichum</taxon>
        <taxon>Colletotrichum graminicola species complex</taxon>
    </lineage>
</organism>
<name>A0A066XS22_COLSU</name>
<feature type="domain" description="Dienelactone hydrolase" evidence="1">
    <location>
        <begin position="168"/>
        <end position="375"/>
    </location>
</feature>
<dbReference type="InterPro" id="IPR002925">
    <property type="entry name" value="Dienelactn_hydro"/>
</dbReference>
<dbReference type="Gene3D" id="3.40.50.1820">
    <property type="entry name" value="alpha/beta hydrolase"/>
    <property type="match status" value="1"/>
</dbReference>
<dbReference type="Pfam" id="PF01738">
    <property type="entry name" value="DLH"/>
    <property type="match status" value="1"/>
</dbReference>
<dbReference type="HOGENOM" id="CLU_586602_0_0_1"/>
<dbReference type="PANTHER" id="PTHR17630">
    <property type="entry name" value="DIENELACTONE HYDROLASE"/>
    <property type="match status" value="1"/>
</dbReference>
<dbReference type="AlphaFoldDB" id="A0A066XS22"/>
<keyword evidence="3" id="KW-1185">Reference proteome</keyword>
<sequence length="466" mass="49973">MASPLRRNRLACSVEVLTYSQDPVSSVVLSSRALIPVSVNAALLQRGSDVAVGDKWKDHDKVKPLPALPDDGIMGDLEVQYSPFLFTADGCIPYPAVDGNGYAGSREPHIPSDRMAETAPAKPEFLAQPPGPCCWAGTLHEGSPRGDVEDILGAPTYVVRPSDVKNAPAPNGHVVLYFPDVWGLSVNARCLLDGFAAAGYTALGMDYFRGDPISRYRATKDDPLPPDFDLAAWRAKHSAFAAETVPRWTAAVRARFGAELRAATGTETRFACVGYCFGAPYVCDLLAGVGGDGDGEPAVSAGAFAHPTALKEEHFANVKRPLLLSCAENDHAFPTESRRKAIDVLQKESKVYHLQLFQGVGHGFAVKGDPSDPYQRECLTEPVTVWRWMEVAGRVRHLDIRAVVVDLKGSRTLLVNNGSRLCELNGQIGALNSADSTAEGALGNGSAAKPFAEAKRKIDATLIPKL</sequence>
<gene>
    <name evidence="2" type="ORF">CSUB01_08196</name>
</gene>
<dbReference type="EMBL" id="JMSE01000620">
    <property type="protein sequence ID" value="KDN68755.1"/>
    <property type="molecule type" value="Genomic_DNA"/>
</dbReference>
<dbReference type="InterPro" id="IPR029058">
    <property type="entry name" value="AB_hydrolase_fold"/>
</dbReference>
<dbReference type="SUPFAM" id="SSF53474">
    <property type="entry name" value="alpha/beta-Hydrolases"/>
    <property type="match status" value="1"/>
</dbReference>
<dbReference type="eggNOG" id="KOG3043">
    <property type="taxonomic scope" value="Eukaryota"/>
</dbReference>